<dbReference type="Proteomes" id="UP000807825">
    <property type="component" value="Unassembled WGS sequence"/>
</dbReference>
<dbReference type="GO" id="GO:0008514">
    <property type="term" value="F:organic anion transmembrane transporter activity"/>
    <property type="evidence" value="ECO:0007669"/>
    <property type="project" value="UniProtKB-ARBA"/>
</dbReference>
<feature type="region of interest" description="Disordered" evidence="5">
    <location>
        <begin position="1"/>
        <end position="20"/>
    </location>
</feature>
<evidence type="ECO:0000313" key="7">
    <source>
        <dbReference type="EMBL" id="MBI5249165.1"/>
    </source>
</evidence>
<feature type="transmembrane region" description="Helical" evidence="6">
    <location>
        <begin position="231"/>
        <end position="251"/>
    </location>
</feature>
<dbReference type="Pfam" id="PF00939">
    <property type="entry name" value="Na_sulph_symp"/>
    <property type="match status" value="1"/>
</dbReference>
<sequence>MKAEQQAVRPLPSQRGNFGADRSSKEEELASALSPGISVLNYIIENIRATGKDPKRTLLGFFLGWVAFFVIWRVIPAPPDLSANGMTVLAIVVWACIMWVSEALPVGITGIGIPTLLIVTHALPWKDGKPPLVQVFGGFTTEVLWLCLFAFFVGAVMQLLKLDRRIALGLLDKLKASNVGQVIWGMFPVNVALGFLIPAANARAATLLPVINGINELLGDTARELDAKKAITIQGLVYAPMICGVFILTAHLPNMIMVGIFENHDFKNLGYLQWMILHLPYLGMFPLTQLWIKYYFRTSGVEISGGHAEIHKKHKELGPMSPGEWVLLALFGGVAVLFMLGKGSPILQVHGQQLGVIGLLATLVLFAPGLFPFKWKAVQDRTIWGTFLLLGGAITMTSAMTQSGLAKWLADIVHNQVVGLPWWGVVLALMVGTQIMRLGMLSNVAAVAMLAPVVFAMAGKLELHPVAFTLLVCNTDTFAYVLPTQITAAVIAYGTETFSTMDYAKVGSVSILLAILYGLVVIAPWYALWGIPVWNAAAPWPF</sequence>
<dbReference type="AlphaFoldDB" id="A0A9D6Z2V3"/>
<feature type="transmembrane region" description="Helical" evidence="6">
    <location>
        <begin position="478"/>
        <end position="494"/>
    </location>
</feature>
<evidence type="ECO:0000313" key="8">
    <source>
        <dbReference type="Proteomes" id="UP000807825"/>
    </source>
</evidence>
<feature type="transmembrane region" description="Helical" evidence="6">
    <location>
        <begin position="106"/>
        <end position="123"/>
    </location>
</feature>
<feature type="transmembrane region" description="Helical" evidence="6">
    <location>
        <begin position="322"/>
        <end position="341"/>
    </location>
</feature>
<proteinExistence type="predicted"/>
<feature type="transmembrane region" description="Helical" evidence="6">
    <location>
        <begin position="383"/>
        <end position="400"/>
    </location>
</feature>
<evidence type="ECO:0000256" key="1">
    <source>
        <dbReference type="ARBA" id="ARBA00004141"/>
    </source>
</evidence>
<name>A0A9D6Z2V3_9BACT</name>
<evidence type="ECO:0000256" key="3">
    <source>
        <dbReference type="ARBA" id="ARBA00022989"/>
    </source>
</evidence>
<evidence type="ECO:0000256" key="5">
    <source>
        <dbReference type="SAM" id="MobiDB-lite"/>
    </source>
</evidence>
<comment type="subcellular location">
    <subcellularLocation>
        <location evidence="1">Membrane</location>
        <topology evidence="1">Multi-pass membrane protein</topology>
    </subcellularLocation>
</comment>
<feature type="transmembrane region" description="Helical" evidence="6">
    <location>
        <begin position="438"/>
        <end position="458"/>
    </location>
</feature>
<keyword evidence="4 6" id="KW-0472">Membrane</keyword>
<feature type="transmembrane region" description="Helical" evidence="6">
    <location>
        <begin position="81"/>
        <end position="99"/>
    </location>
</feature>
<feature type="transmembrane region" description="Helical" evidence="6">
    <location>
        <begin position="506"/>
        <end position="527"/>
    </location>
</feature>
<keyword evidence="3 6" id="KW-1133">Transmembrane helix</keyword>
<organism evidence="7 8">
    <name type="scientific">Desulfomonile tiedjei</name>
    <dbReference type="NCBI Taxonomy" id="2358"/>
    <lineage>
        <taxon>Bacteria</taxon>
        <taxon>Pseudomonadati</taxon>
        <taxon>Thermodesulfobacteriota</taxon>
        <taxon>Desulfomonilia</taxon>
        <taxon>Desulfomonilales</taxon>
        <taxon>Desulfomonilaceae</taxon>
        <taxon>Desulfomonile</taxon>
    </lineage>
</organism>
<dbReference type="GO" id="GO:1905039">
    <property type="term" value="P:carboxylic acid transmembrane transport"/>
    <property type="evidence" value="ECO:0007669"/>
    <property type="project" value="UniProtKB-ARBA"/>
</dbReference>
<feature type="transmembrane region" description="Helical" evidence="6">
    <location>
        <begin position="58"/>
        <end position="75"/>
    </location>
</feature>
<feature type="transmembrane region" description="Helical" evidence="6">
    <location>
        <begin position="353"/>
        <end position="371"/>
    </location>
</feature>
<dbReference type="InterPro" id="IPR001898">
    <property type="entry name" value="SLC13A/DASS"/>
</dbReference>
<reference evidence="7" key="1">
    <citation type="submission" date="2020-07" db="EMBL/GenBank/DDBJ databases">
        <title>Huge and variable diversity of episymbiotic CPR bacteria and DPANN archaea in groundwater ecosystems.</title>
        <authorList>
            <person name="He C.Y."/>
            <person name="Keren R."/>
            <person name="Whittaker M."/>
            <person name="Farag I.F."/>
            <person name="Doudna J."/>
            <person name="Cate J.H.D."/>
            <person name="Banfield J.F."/>
        </authorList>
    </citation>
    <scope>NUCLEOTIDE SEQUENCE</scope>
    <source>
        <strain evidence="7">NC_groundwater_1664_Pr3_B-0.1um_52_9</strain>
    </source>
</reference>
<gene>
    <name evidence="7" type="ORF">HY912_06695</name>
</gene>
<protein>
    <submittedName>
        <fullName evidence="7">Anion permease</fullName>
    </submittedName>
</protein>
<evidence type="ECO:0000256" key="4">
    <source>
        <dbReference type="ARBA" id="ARBA00023136"/>
    </source>
</evidence>
<accession>A0A9D6Z2V3</accession>
<comment type="caution">
    <text evidence="7">The sequence shown here is derived from an EMBL/GenBank/DDBJ whole genome shotgun (WGS) entry which is preliminary data.</text>
</comment>
<feature type="transmembrane region" description="Helical" evidence="6">
    <location>
        <begin position="412"/>
        <end position="431"/>
    </location>
</feature>
<dbReference type="EMBL" id="JACRDE010000186">
    <property type="protein sequence ID" value="MBI5249165.1"/>
    <property type="molecule type" value="Genomic_DNA"/>
</dbReference>
<dbReference type="GO" id="GO:0005886">
    <property type="term" value="C:plasma membrane"/>
    <property type="evidence" value="ECO:0007669"/>
    <property type="project" value="TreeGrafter"/>
</dbReference>
<evidence type="ECO:0000256" key="6">
    <source>
        <dbReference type="SAM" id="Phobius"/>
    </source>
</evidence>
<dbReference type="PANTHER" id="PTHR10283">
    <property type="entry name" value="SOLUTE CARRIER FAMILY 13 MEMBER"/>
    <property type="match status" value="1"/>
</dbReference>
<keyword evidence="2 6" id="KW-0812">Transmembrane</keyword>
<evidence type="ECO:0000256" key="2">
    <source>
        <dbReference type="ARBA" id="ARBA00022692"/>
    </source>
</evidence>
<feature type="transmembrane region" description="Helical" evidence="6">
    <location>
        <begin position="143"/>
        <end position="160"/>
    </location>
</feature>
<dbReference type="PANTHER" id="PTHR10283:SF82">
    <property type="entry name" value="SOLUTE CARRIER FAMILY 13 MEMBER 2"/>
    <property type="match status" value="1"/>
</dbReference>
<feature type="transmembrane region" description="Helical" evidence="6">
    <location>
        <begin position="271"/>
        <end position="292"/>
    </location>
</feature>